<dbReference type="RefSeq" id="XP_031389898.1">
    <property type="nucleotide sequence ID" value="XM_031534038.1"/>
</dbReference>
<keyword evidence="2" id="KW-0732">Signal</keyword>
<name>A0A6P8DF11_PUNGR</name>
<feature type="signal peptide" evidence="2">
    <location>
        <begin position="1"/>
        <end position="33"/>
    </location>
</feature>
<feature type="transmembrane region" description="Helical" evidence="1">
    <location>
        <begin position="215"/>
        <end position="233"/>
    </location>
</feature>
<feature type="chain" id="PRO_5027908155" evidence="2">
    <location>
        <begin position="34"/>
        <end position="234"/>
    </location>
</feature>
<sequence length="234" mass="25287">MVKNLSCSASASASACEWIVCCLLLLAASPVCSKTHENPANDLVDIINSNRTSMKLPSLNRSPGIGCVALQYAELCKGNCTSNNTLHCSPSEDNFTEIFAPNCGIELPTFGSITGQIIGCHSKHLGPSQAFSQVLIRDNRTLSLLRNRSYTEVGVGVVHQSHKGPSYWCVLFSSDRANSTFVLEDRGIGIKQKKGCFSGSSLPCSAAGMKKTTKFANVFMVITCLWILLLQQFE</sequence>
<dbReference type="Proteomes" id="UP000515151">
    <property type="component" value="Chromosome 4"/>
</dbReference>
<dbReference type="AlphaFoldDB" id="A0A6P8DF11"/>
<gene>
    <name evidence="4" type="primary">LOC116202468</name>
</gene>
<proteinExistence type="predicted"/>
<keyword evidence="1" id="KW-0812">Transmembrane</keyword>
<keyword evidence="1" id="KW-1133">Transmembrane helix</keyword>
<evidence type="ECO:0000313" key="3">
    <source>
        <dbReference type="Proteomes" id="UP000515151"/>
    </source>
</evidence>
<keyword evidence="3" id="KW-1185">Reference proteome</keyword>
<evidence type="ECO:0000256" key="1">
    <source>
        <dbReference type="SAM" id="Phobius"/>
    </source>
</evidence>
<dbReference type="SUPFAM" id="SSF55797">
    <property type="entry name" value="PR-1-like"/>
    <property type="match status" value="1"/>
</dbReference>
<dbReference type="GeneID" id="116202468"/>
<dbReference type="PANTHER" id="PTHR34537">
    <property type="entry name" value="OS08G0459300 PROTEIN"/>
    <property type="match status" value="1"/>
</dbReference>
<dbReference type="Gene3D" id="3.40.33.10">
    <property type="entry name" value="CAP"/>
    <property type="match status" value="1"/>
</dbReference>
<dbReference type="OrthoDB" id="742600at2759"/>
<accession>A0A6P8DF11</accession>
<dbReference type="PROSITE" id="PS51257">
    <property type="entry name" value="PROKAR_LIPOPROTEIN"/>
    <property type="match status" value="1"/>
</dbReference>
<dbReference type="PANTHER" id="PTHR34537:SF2">
    <property type="entry name" value="FERREDOXIN-LIKE PROTEIN"/>
    <property type="match status" value="1"/>
</dbReference>
<dbReference type="InterPro" id="IPR035940">
    <property type="entry name" value="CAP_sf"/>
</dbReference>
<keyword evidence="1" id="KW-0472">Membrane</keyword>
<evidence type="ECO:0000256" key="2">
    <source>
        <dbReference type="SAM" id="SignalP"/>
    </source>
</evidence>
<reference evidence="3" key="1">
    <citation type="journal article" date="2020" name="Plant Biotechnol. J.">
        <title>The pomegranate (Punica granatum L.) draft genome dissects genetic divergence between soft- and hard-seeded cultivars.</title>
        <authorList>
            <person name="Luo X."/>
            <person name="Li H."/>
            <person name="Wu Z."/>
            <person name="Yao W."/>
            <person name="Zhao P."/>
            <person name="Cao D."/>
            <person name="Yu H."/>
            <person name="Li K."/>
            <person name="Poudel K."/>
            <person name="Zhao D."/>
            <person name="Zhang F."/>
            <person name="Xia X."/>
            <person name="Chen L."/>
            <person name="Wang Q."/>
            <person name="Jing D."/>
            <person name="Cao S."/>
        </authorList>
    </citation>
    <scope>NUCLEOTIDE SEQUENCE [LARGE SCALE GENOMIC DNA]</scope>
    <source>
        <strain evidence="3">cv. Tunisia</strain>
    </source>
</reference>
<organism evidence="3 4">
    <name type="scientific">Punica granatum</name>
    <name type="common">Pomegranate</name>
    <dbReference type="NCBI Taxonomy" id="22663"/>
    <lineage>
        <taxon>Eukaryota</taxon>
        <taxon>Viridiplantae</taxon>
        <taxon>Streptophyta</taxon>
        <taxon>Embryophyta</taxon>
        <taxon>Tracheophyta</taxon>
        <taxon>Spermatophyta</taxon>
        <taxon>Magnoliopsida</taxon>
        <taxon>eudicotyledons</taxon>
        <taxon>Gunneridae</taxon>
        <taxon>Pentapetalae</taxon>
        <taxon>rosids</taxon>
        <taxon>malvids</taxon>
        <taxon>Myrtales</taxon>
        <taxon>Lythraceae</taxon>
        <taxon>Punica</taxon>
    </lineage>
</organism>
<reference evidence="4" key="2">
    <citation type="submission" date="2025-08" db="UniProtKB">
        <authorList>
            <consortium name="RefSeq"/>
        </authorList>
    </citation>
    <scope>IDENTIFICATION</scope>
    <source>
        <tissue evidence="4">Leaf</tissue>
    </source>
</reference>
<evidence type="ECO:0000313" key="4">
    <source>
        <dbReference type="RefSeq" id="XP_031389898.1"/>
    </source>
</evidence>
<protein>
    <submittedName>
        <fullName evidence="4">Uncharacterized protein LOC116202468</fullName>
    </submittedName>
</protein>